<dbReference type="Proteomes" id="UP001218579">
    <property type="component" value="Unassembled WGS sequence"/>
</dbReference>
<dbReference type="PANTHER" id="PTHR39962">
    <property type="entry name" value="BLL4848 PROTEIN"/>
    <property type="match status" value="1"/>
</dbReference>
<dbReference type="EC" id="3.6.1.54" evidence="3"/>
<dbReference type="InterPro" id="IPR053174">
    <property type="entry name" value="LpxI"/>
</dbReference>
<dbReference type="InterPro" id="IPR010415">
    <property type="entry name" value="LpxI_C"/>
</dbReference>
<dbReference type="EMBL" id="JAQQKV010000001">
    <property type="protein sequence ID" value="MDC7674794.1"/>
    <property type="molecule type" value="Genomic_DNA"/>
</dbReference>
<dbReference type="PANTHER" id="PTHR39962:SF1">
    <property type="entry name" value="LPXI FAMILY PROTEIN"/>
    <property type="match status" value="1"/>
</dbReference>
<proteinExistence type="predicted"/>
<dbReference type="RefSeq" id="WP_272743110.1">
    <property type="nucleotide sequence ID" value="NZ_JAQQKV010000001.1"/>
</dbReference>
<organism evidence="3 4">
    <name type="scientific">Asticcacaulis machinosus</name>
    <dbReference type="NCBI Taxonomy" id="2984211"/>
    <lineage>
        <taxon>Bacteria</taxon>
        <taxon>Pseudomonadati</taxon>
        <taxon>Pseudomonadota</taxon>
        <taxon>Alphaproteobacteria</taxon>
        <taxon>Caulobacterales</taxon>
        <taxon>Caulobacteraceae</taxon>
        <taxon>Asticcacaulis</taxon>
    </lineage>
</organism>
<keyword evidence="4" id="KW-1185">Reference proteome</keyword>
<dbReference type="Gene3D" id="3.40.50.20">
    <property type="match status" value="1"/>
</dbReference>
<evidence type="ECO:0000259" key="1">
    <source>
        <dbReference type="Pfam" id="PF06230"/>
    </source>
</evidence>
<dbReference type="Pfam" id="PF17930">
    <property type="entry name" value="LpxI_N"/>
    <property type="match status" value="1"/>
</dbReference>
<dbReference type="GO" id="GO:0016787">
    <property type="term" value="F:hydrolase activity"/>
    <property type="evidence" value="ECO:0007669"/>
    <property type="project" value="UniProtKB-KW"/>
</dbReference>
<dbReference type="InterPro" id="IPR041255">
    <property type="entry name" value="LpxI_N"/>
</dbReference>
<feature type="domain" description="LpxI N-terminal" evidence="2">
    <location>
        <begin position="6"/>
        <end position="134"/>
    </location>
</feature>
<comment type="caution">
    <text evidence="3">The sequence shown here is derived from an EMBL/GenBank/DDBJ whole genome shotgun (WGS) entry which is preliminary data.</text>
</comment>
<dbReference type="Pfam" id="PF06230">
    <property type="entry name" value="LpxI_C"/>
    <property type="match status" value="1"/>
</dbReference>
<gene>
    <name evidence="3" type="primary">lpxI</name>
    <name evidence="3" type="ORF">PQU98_01485</name>
</gene>
<sequence>MSVTGKLALIAGGGAVPVEVARYLKASGRAYCVLRLQGLSDLELNHHPGHDVGLGDFAHMFDLLAQESCQSVCMVGYVQRPDFNTMARDAGGAEHLPVIQAAGRGGDDSLLRQVARMFEAKGYAIEGAHEANPQLLIGHGLQAGPAPVPEAADDMAEAVRIANVIGALDIGQAVVVAGKITLAVEAQEGTDAMIRRVQALPDALKGALVNRKGILAKVAKPIQDLRLDMPTIGVSTVETASAAGLHGIVGQVGKLLIVDKAATFAAAERLGVFIYGFDDTDGNSH</sequence>
<protein>
    <submittedName>
        <fullName evidence="3">UDP-2,3-diacylglucosamine diphosphatase LpxI</fullName>
        <ecNumber evidence="3">3.6.1.54</ecNumber>
    </submittedName>
</protein>
<dbReference type="Gene3D" id="3.40.140.80">
    <property type="match status" value="1"/>
</dbReference>
<name>A0ABT5HEW6_9CAUL</name>
<evidence type="ECO:0000313" key="3">
    <source>
        <dbReference type="EMBL" id="MDC7674794.1"/>
    </source>
</evidence>
<keyword evidence="3" id="KW-0378">Hydrolase</keyword>
<dbReference type="InterPro" id="IPR043167">
    <property type="entry name" value="LpxI_C_sf"/>
</dbReference>
<accession>A0ABT5HEW6</accession>
<evidence type="ECO:0000259" key="2">
    <source>
        <dbReference type="Pfam" id="PF17930"/>
    </source>
</evidence>
<evidence type="ECO:0000313" key="4">
    <source>
        <dbReference type="Proteomes" id="UP001218579"/>
    </source>
</evidence>
<feature type="domain" description="LpxI C-terminal" evidence="1">
    <location>
        <begin position="140"/>
        <end position="275"/>
    </location>
</feature>
<reference evidence="3 4" key="1">
    <citation type="submission" date="2023-01" db="EMBL/GenBank/DDBJ databases">
        <title>Novel species of the genus Asticcacaulis isolated from rivers.</title>
        <authorList>
            <person name="Lu H."/>
        </authorList>
    </citation>
    <scope>NUCLEOTIDE SEQUENCE [LARGE SCALE GENOMIC DNA]</scope>
    <source>
        <strain evidence="3 4">LKC15W</strain>
    </source>
</reference>